<dbReference type="InterPro" id="IPR020583">
    <property type="entry name" value="Inositol_monoP_metal-BS"/>
</dbReference>
<accession>A0A640S763</accession>
<feature type="binding site" evidence="6">
    <location>
        <position position="107"/>
    </location>
    <ligand>
        <name>Mg(2+)</name>
        <dbReference type="ChEBI" id="CHEBI:18420"/>
        <label>1</label>
        <note>catalytic</note>
    </ligand>
</feature>
<keyword evidence="3 6" id="KW-0479">Metal-binding</keyword>
<dbReference type="RefSeq" id="WP_159475227.1">
    <property type="nucleotide sequence ID" value="NZ_BAAATH010000006.1"/>
</dbReference>
<dbReference type="PROSITE" id="PS00630">
    <property type="entry name" value="IMP_2"/>
    <property type="match status" value="1"/>
</dbReference>
<dbReference type="GO" id="GO:0007165">
    <property type="term" value="P:signal transduction"/>
    <property type="evidence" value="ECO:0007669"/>
    <property type="project" value="TreeGrafter"/>
</dbReference>
<dbReference type="EMBL" id="BLIN01000003">
    <property type="protein sequence ID" value="GFE06908.1"/>
    <property type="molecule type" value="Genomic_DNA"/>
</dbReference>
<feature type="binding site" evidence="6">
    <location>
        <position position="133"/>
    </location>
    <ligand>
        <name>Mg(2+)</name>
        <dbReference type="ChEBI" id="CHEBI:18420"/>
        <label>1</label>
        <note>catalytic</note>
    </ligand>
</feature>
<name>A0A640S763_9ACTN</name>
<dbReference type="SUPFAM" id="SSF56655">
    <property type="entry name" value="Carbohydrate phosphatase"/>
    <property type="match status" value="1"/>
</dbReference>
<dbReference type="Gene3D" id="3.40.190.80">
    <property type="match status" value="1"/>
</dbReference>
<keyword evidence="4" id="KW-0378">Hydrolase</keyword>
<dbReference type="AlphaFoldDB" id="A0A640S763"/>
<evidence type="ECO:0000256" key="1">
    <source>
        <dbReference type="ARBA" id="ARBA00001033"/>
    </source>
</evidence>
<dbReference type="PRINTS" id="PR00377">
    <property type="entry name" value="IMPHPHTASES"/>
</dbReference>
<dbReference type="GO" id="GO:0006020">
    <property type="term" value="P:inositol metabolic process"/>
    <property type="evidence" value="ECO:0007669"/>
    <property type="project" value="TreeGrafter"/>
</dbReference>
<dbReference type="EC" id="3.1.3.25" evidence="2"/>
<gene>
    <name evidence="7" type="ORF">Scani_31760</name>
</gene>
<dbReference type="GO" id="GO:0046872">
    <property type="term" value="F:metal ion binding"/>
    <property type="evidence" value="ECO:0007669"/>
    <property type="project" value="UniProtKB-KW"/>
</dbReference>
<evidence type="ECO:0000256" key="6">
    <source>
        <dbReference type="PIRSR" id="PIRSR600760-2"/>
    </source>
</evidence>
<organism evidence="7 8">
    <name type="scientific">Streptomyces caniferus</name>
    <dbReference type="NCBI Taxonomy" id="285557"/>
    <lineage>
        <taxon>Bacteria</taxon>
        <taxon>Bacillati</taxon>
        <taxon>Actinomycetota</taxon>
        <taxon>Actinomycetes</taxon>
        <taxon>Kitasatosporales</taxon>
        <taxon>Streptomycetaceae</taxon>
        <taxon>Streptomyces</taxon>
    </lineage>
</organism>
<proteinExistence type="predicted"/>
<evidence type="ECO:0000313" key="8">
    <source>
        <dbReference type="Proteomes" id="UP000435837"/>
    </source>
</evidence>
<dbReference type="OrthoDB" id="9772456at2"/>
<comment type="caution">
    <text evidence="7">The sequence shown here is derived from an EMBL/GenBank/DDBJ whole genome shotgun (WGS) entry which is preliminary data.</text>
</comment>
<dbReference type="GeneID" id="96639407"/>
<dbReference type="PANTHER" id="PTHR20854:SF4">
    <property type="entry name" value="INOSITOL-1-MONOPHOSPHATASE-RELATED"/>
    <property type="match status" value="1"/>
</dbReference>
<dbReference type="Pfam" id="PF00459">
    <property type="entry name" value="Inositol_P"/>
    <property type="match status" value="1"/>
</dbReference>
<evidence type="ECO:0000256" key="2">
    <source>
        <dbReference type="ARBA" id="ARBA00013106"/>
    </source>
</evidence>
<comment type="catalytic activity">
    <reaction evidence="1">
        <text>a myo-inositol phosphate + H2O = myo-inositol + phosphate</text>
        <dbReference type="Rhea" id="RHEA:24056"/>
        <dbReference type="ChEBI" id="CHEBI:15377"/>
        <dbReference type="ChEBI" id="CHEBI:17268"/>
        <dbReference type="ChEBI" id="CHEBI:43474"/>
        <dbReference type="ChEBI" id="CHEBI:84139"/>
        <dbReference type="EC" id="3.1.3.25"/>
    </reaction>
</comment>
<feature type="binding site" evidence="6">
    <location>
        <position position="130"/>
    </location>
    <ligand>
        <name>Mg(2+)</name>
        <dbReference type="ChEBI" id="CHEBI:18420"/>
        <label>1</label>
        <note>catalytic</note>
    </ligand>
</feature>
<dbReference type="InterPro" id="IPR000760">
    <property type="entry name" value="Inositol_monophosphatase-like"/>
</dbReference>
<dbReference type="PROSITE" id="PS00629">
    <property type="entry name" value="IMP_1"/>
    <property type="match status" value="1"/>
</dbReference>
<keyword evidence="5 6" id="KW-0460">Magnesium</keyword>
<reference evidence="7 8" key="1">
    <citation type="submission" date="2019-12" db="EMBL/GenBank/DDBJ databases">
        <title>Whole genome shotgun sequence of Streptomyces caniferus NBRC 15389.</title>
        <authorList>
            <person name="Ichikawa N."/>
            <person name="Kimura A."/>
            <person name="Kitahashi Y."/>
            <person name="Komaki H."/>
            <person name="Tamura T."/>
        </authorList>
    </citation>
    <scope>NUCLEOTIDE SEQUENCE [LARGE SCALE GENOMIC DNA]</scope>
    <source>
        <strain evidence="7 8">NBRC 15389</strain>
    </source>
</reference>
<dbReference type="Gene3D" id="3.30.540.10">
    <property type="entry name" value="Fructose-1,6-Bisphosphatase, subunit A, domain 1"/>
    <property type="match status" value="1"/>
</dbReference>
<dbReference type="GO" id="GO:0008934">
    <property type="term" value="F:inositol monophosphate 1-phosphatase activity"/>
    <property type="evidence" value="ECO:0007669"/>
    <property type="project" value="TreeGrafter"/>
</dbReference>
<comment type="cofactor">
    <cofactor evidence="6">
        <name>Mg(2+)</name>
        <dbReference type="ChEBI" id="CHEBI:18420"/>
    </cofactor>
</comment>
<evidence type="ECO:0000256" key="5">
    <source>
        <dbReference type="ARBA" id="ARBA00022842"/>
    </source>
</evidence>
<dbReference type="InterPro" id="IPR020550">
    <property type="entry name" value="Inositol_monophosphatase_CS"/>
</dbReference>
<dbReference type="Proteomes" id="UP000435837">
    <property type="component" value="Unassembled WGS sequence"/>
</dbReference>
<sequence>MIDALRTQDSGDTAITPIATAPAAATAPDAPEAPLFDVSTLDLAAVEVAVRRAAADEIMPRFRQLAAEDIVEKNGPHDLVTVADRRAEEHLTAALTGLLPGSLVVGEEAVHADPRVLDALHGDAPVWIVDPVDGTRQFVHGDPGFATLVALAHRGEVLASWTYAPALGLMAVARRGAGAQLNGVPLRAGSPSSGAVLDVATSHYDFTTDDQKRVLAALETGGIAPRPCGSAGLEYLHIARGEIDATAFSWENAWDHAAGLLLVHEAGGASGTVAGEPFRIEGDNALPFTAARDTATARRILGLLAAAN</sequence>
<feature type="binding site" evidence="6">
    <location>
        <position position="255"/>
    </location>
    <ligand>
        <name>Mg(2+)</name>
        <dbReference type="ChEBI" id="CHEBI:18420"/>
        <label>1</label>
        <note>catalytic</note>
    </ligand>
</feature>
<evidence type="ECO:0000313" key="7">
    <source>
        <dbReference type="EMBL" id="GFE06908.1"/>
    </source>
</evidence>
<dbReference type="PANTHER" id="PTHR20854">
    <property type="entry name" value="INOSITOL MONOPHOSPHATASE"/>
    <property type="match status" value="1"/>
</dbReference>
<evidence type="ECO:0000256" key="4">
    <source>
        <dbReference type="ARBA" id="ARBA00022801"/>
    </source>
</evidence>
<protein>
    <recommendedName>
        <fullName evidence="2">inositol-phosphate phosphatase</fullName>
        <ecNumber evidence="2">3.1.3.25</ecNumber>
    </recommendedName>
</protein>
<dbReference type="GO" id="GO:0046854">
    <property type="term" value="P:phosphatidylinositol phosphate biosynthetic process"/>
    <property type="evidence" value="ECO:0007669"/>
    <property type="project" value="InterPro"/>
</dbReference>
<evidence type="ECO:0000256" key="3">
    <source>
        <dbReference type="ARBA" id="ARBA00022723"/>
    </source>
</evidence>